<keyword evidence="8" id="KW-0391">Immunity</keyword>
<feature type="region of interest" description="Disordered" evidence="12">
    <location>
        <begin position="133"/>
        <end position="155"/>
    </location>
</feature>
<evidence type="ECO:0000313" key="15">
    <source>
        <dbReference type="RefSeq" id="XP_030629751.1"/>
    </source>
</evidence>
<dbReference type="CTD" id="51135"/>
<accession>A0A6J2VEV2</accession>
<keyword evidence="4 8" id="KW-0418">Kinase</keyword>
<dbReference type="InterPro" id="IPR001245">
    <property type="entry name" value="Ser-Thr/Tyr_kinase_cat_dom"/>
</dbReference>
<evidence type="ECO:0000256" key="4">
    <source>
        <dbReference type="ARBA" id="ARBA00022777"/>
    </source>
</evidence>
<dbReference type="Gene3D" id="1.10.533.10">
    <property type="entry name" value="Death Domain, Fas"/>
    <property type="match status" value="1"/>
</dbReference>
<keyword evidence="15" id="KW-0675">Receptor</keyword>
<dbReference type="OrthoDB" id="4062651at2759"/>
<evidence type="ECO:0000259" key="13">
    <source>
        <dbReference type="PROSITE" id="PS50011"/>
    </source>
</evidence>
<keyword evidence="8" id="KW-0399">Innate immunity</keyword>
<keyword evidence="8" id="KW-0460">Magnesium</keyword>
<feature type="binding site" evidence="11">
    <location>
        <position position="208"/>
    </location>
    <ligand>
        <name>ATP</name>
        <dbReference type="ChEBI" id="CHEBI:30616"/>
    </ligand>
</feature>
<comment type="similarity">
    <text evidence="8">Belongs to the protein kinase superfamily. TKL Ser/Thr protein kinase family. Pelle subfamily.</text>
</comment>
<comment type="subcellular location">
    <subcellularLocation>
        <location evidence="8">Cytoplasm</location>
    </subcellularLocation>
</comment>
<dbReference type="GO" id="GO:0004674">
    <property type="term" value="F:protein serine/threonine kinase activity"/>
    <property type="evidence" value="ECO:0007669"/>
    <property type="project" value="UniProtKB-UniRule"/>
</dbReference>
<dbReference type="PANTHER" id="PTHR48006:SF102">
    <property type="entry name" value="LEUCINE-RICH REPEAT-CONTAINING PROTEIN DDB_G0281931-RELATED"/>
    <property type="match status" value="1"/>
</dbReference>
<dbReference type="CDD" id="cd14158">
    <property type="entry name" value="STKc_IRAK4"/>
    <property type="match status" value="1"/>
</dbReference>
<dbReference type="FunFam" id="1.10.533.10:FF:000028">
    <property type="entry name" value="Interleukin 1 receptor-associated kinase 4"/>
    <property type="match status" value="1"/>
</dbReference>
<dbReference type="RefSeq" id="XP_030629751.1">
    <property type="nucleotide sequence ID" value="XM_030773891.1"/>
</dbReference>
<dbReference type="GO" id="GO:0007165">
    <property type="term" value="P:signal transduction"/>
    <property type="evidence" value="ECO:0007669"/>
    <property type="project" value="InterPro"/>
</dbReference>
<keyword evidence="8" id="KW-0963">Cytoplasm</keyword>
<dbReference type="CDD" id="cd08793">
    <property type="entry name" value="Death_IRAK4"/>
    <property type="match status" value="1"/>
</dbReference>
<feature type="binding site" evidence="10">
    <location>
        <position position="207"/>
    </location>
    <ligand>
        <name>ATP</name>
        <dbReference type="ChEBI" id="CHEBI:30616"/>
    </ligand>
</feature>
<evidence type="ECO:0000256" key="12">
    <source>
        <dbReference type="SAM" id="MobiDB-lite"/>
    </source>
</evidence>
<dbReference type="SUPFAM" id="SSF56112">
    <property type="entry name" value="Protein kinase-like (PK-like)"/>
    <property type="match status" value="1"/>
</dbReference>
<dbReference type="PANTHER" id="PTHR48006">
    <property type="entry name" value="LEUCINE-RICH REPEAT-CONTAINING PROTEIN DDB_G0281931-RELATED"/>
    <property type="match status" value="1"/>
</dbReference>
<dbReference type="InterPro" id="IPR017428">
    <property type="entry name" value="IRAK4"/>
</dbReference>
<dbReference type="Pfam" id="PF07714">
    <property type="entry name" value="PK_Tyr_Ser-Thr"/>
    <property type="match status" value="1"/>
</dbReference>
<dbReference type="PROSITE" id="PS00107">
    <property type="entry name" value="PROTEIN_KINASE_ATP"/>
    <property type="match status" value="1"/>
</dbReference>
<dbReference type="GeneID" id="115811609"/>
<keyword evidence="2 8" id="KW-0808">Transferase</keyword>
<evidence type="ECO:0000256" key="2">
    <source>
        <dbReference type="ARBA" id="ARBA00022679"/>
    </source>
</evidence>
<dbReference type="InterPro" id="IPR051824">
    <property type="entry name" value="LRR_Rcpt-Like_S/T_Kinase"/>
</dbReference>
<dbReference type="InterPro" id="IPR011029">
    <property type="entry name" value="DEATH-like_dom_sf"/>
</dbReference>
<dbReference type="InterPro" id="IPR037970">
    <property type="entry name" value="IRAK4_Death"/>
</dbReference>
<keyword evidence="5 8" id="KW-0067">ATP-binding</keyword>
<comment type="catalytic activity">
    <reaction evidence="6 8">
        <text>L-threonyl-[protein] + ATP = O-phospho-L-threonyl-[protein] + ADP + H(+)</text>
        <dbReference type="Rhea" id="RHEA:46608"/>
        <dbReference type="Rhea" id="RHEA-COMP:11060"/>
        <dbReference type="Rhea" id="RHEA-COMP:11605"/>
        <dbReference type="ChEBI" id="CHEBI:15378"/>
        <dbReference type="ChEBI" id="CHEBI:30013"/>
        <dbReference type="ChEBI" id="CHEBI:30616"/>
        <dbReference type="ChEBI" id="CHEBI:61977"/>
        <dbReference type="ChEBI" id="CHEBI:456216"/>
        <dbReference type="EC" id="2.7.11.1"/>
    </reaction>
</comment>
<dbReference type="FunFam" id="1.10.510.10:FF:000414">
    <property type="entry name" value="Interleukin-1 receptor-associated kinase 4"/>
    <property type="match status" value="1"/>
</dbReference>
<gene>
    <name evidence="15" type="primary">irak4</name>
</gene>
<feature type="active site" description="Proton acceptor" evidence="9">
    <location>
        <position position="305"/>
    </location>
</feature>
<organism evidence="14 15">
    <name type="scientific">Chanos chanos</name>
    <name type="common">Milkfish</name>
    <name type="synonym">Mugil chanos</name>
    <dbReference type="NCBI Taxonomy" id="29144"/>
    <lineage>
        <taxon>Eukaryota</taxon>
        <taxon>Metazoa</taxon>
        <taxon>Chordata</taxon>
        <taxon>Craniata</taxon>
        <taxon>Vertebrata</taxon>
        <taxon>Euteleostomi</taxon>
        <taxon>Actinopterygii</taxon>
        <taxon>Neopterygii</taxon>
        <taxon>Teleostei</taxon>
        <taxon>Ostariophysi</taxon>
        <taxon>Gonorynchiformes</taxon>
        <taxon>Chanidae</taxon>
        <taxon>Chanos</taxon>
    </lineage>
</organism>
<protein>
    <recommendedName>
        <fullName evidence="8">Interleukin-1 receptor-associated kinase 4</fullName>
        <ecNumber evidence="8">2.7.11.1</ecNumber>
    </recommendedName>
</protein>
<proteinExistence type="inferred from homology"/>
<sequence length="467" mass="52488">MSNVVITSSTFVRHLSRSTLRKLADFLDPGDTWKRVLEEIHKPSGEPRYTQLHLRRFEGLVAQGKSPTIELLYDWGTTNCTVGELVDILLKHQLFAPASVLLPDVCTNHKAKVHHASPSHQETAQHPGPLVLQKGEEETPLPDSTTDPEEHSELSDTGFLRFTYQELMKITGNWDERPVSQGGCRLGEGGFGIVFKGIRRDTYVAVKKLHAMDDISPEELKNQFSQEIQTLMALKHENLVNMVGFSSDGQHPCLVYAYMPNGSLLDRLACLEGSPPLSWRKRCEIAVGTAKGLEYLHCNHHVHRDVKSGNILLDKMFVPKISDFGLTRASAKRSSSTVMTERIVGTTAYMAPEALRGEITPKSDIFSFGVVLLEIISGLPPVDENRDPQLLMEMRDEIDEEEMSLEEFVDKKMGDWNFTAIEKIYSVASQCLNDKKNRRPLIKEVQELSTVKSLTAELIPVTYQIHI</sequence>
<dbReference type="SMART" id="SM00220">
    <property type="entry name" value="S_TKc"/>
    <property type="match status" value="1"/>
</dbReference>
<feature type="binding site" evidence="10">
    <location>
        <position position="307"/>
    </location>
    <ligand>
        <name>ATP</name>
        <dbReference type="ChEBI" id="CHEBI:30616"/>
    </ligand>
</feature>
<dbReference type="SUPFAM" id="SSF47986">
    <property type="entry name" value="DEATH domain"/>
    <property type="match status" value="1"/>
</dbReference>
<evidence type="ECO:0000256" key="9">
    <source>
        <dbReference type="PIRSR" id="PIRSR038189-1"/>
    </source>
</evidence>
<evidence type="ECO:0000256" key="11">
    <source>
        <dbReference type="PROSITE-ProRule" id="PRU10141"/>
    </source>
</evidence>
<dbReference type="Proteomes" id="UP000504632">
    <property type="component" value="Chromosome 5"/>
</dbReference>
<reference evidence="15" key="1">
    <citation type="submission" date="2025-08" db="UniProtKB">
        <authorList>
            <consortium name="RefSeq"/>
        </authorList>
    </citation>
    <scope>IDENTIFICATION</scope>
</reference>
<comment type="subunit">
    <text evidence="8">Associates with MYD88 and IRAK2 to form a ternary complex called the Myddosome.</text>
</comment>
<evidence type="ECO:0000313" key="14">
    <source>
        <dbReference type="Proteomes" id="UP000504632"/>
    </source>
</evidence>
<comment type="cofactor">
    <cofactor evidence="8">
        <name>Mg(2+)</name>
        <dbReference type="ChEBI" id="CHEBI:18420"/>
    </cofactor>
</comment>
<name>A0A6J2VEV2_CHACN</name>
<feature type="domain" description="Protein kinase" evidence="13">
    <location>
        <begin position="180"/>
        <end position="451"/>
    </location>
</feature>
<dbReference type="Gene3D" id="1.10.510.10">
    <property type="entry name" value="Transferase(Phosphotransferase) domain 1"/>
    <property type="match status" value="1"/>
</dbReference>
<evidence type="ECO:0000256" key="8">
    <source>
        <dbReference type="PIRNR" id="PIRNR038189"/>
    </source>
</evidence>
<dbReference type="AlphaFoldDB" id="A0A6J2VEV2"/>
<dbReference type="InParanoid" id="A0A6J2VEV2"/>
<dbReference type="Gene3D" id="3.30.200.20">
    <property type="entry name" value="Phosphorylase Kinase, domain 1"/>
    <property type="match status" value="1"/>
</dbReference>
<evidence type="ECO:0000256" key="6">
    <source>
        <dbReference type="ARBA" id="ARBA00047899"/>
    </source>
</evidence>
<evidence type="ECO:0000256" key="10">
    <source>
        <dbReference type="PIRSR" id="PIRSR038189-2"/>
    </source>
</evidence>
<evidence type="ECO:0000256" key="3">
    <source>
        <dbReference type="ARBA" id="ARBA00022741"/>
    </source>
</evidence>
<dbReference type="InterPro" id="IPR011009">
    <property type="entry name" value="Kinase-like_dom_sf"/>
</dbReference>
<keyword evidence="3 8" id="KW-0547">Nucleotide-binding</keyword>
<keyword evidence="1 8" id="KW-0723">Serine/threonine-protein kinase</keyword>
<dbReference type="EC" id="2.7.11.1" evidence="8"/>
<dbReference type="GO" id="GO:0000287">
    <property type="term" value="F:magnesium ion binding"/>
    <property type="evidence" value="ECO:0007669"/>
    <property type="project" value="InterPro"/>
</dbReference>
<dbReference type="GO" id="GO:0005737">
    <property type="term" value="C:cytoplasm"/>
    <property type="evidence" value="ECO:0007669"/>
    <property type="project" value="UniProtKB-SubCell"/>
</dbReference>
<dbReference type="InterPro" id="IPR000719">
    <property type="entry name" value="Prot_kinase_dom"/>
</dbReference>
<keyword evidence="14" id="KW-1185">Reference proteome</keyword>
<comment type="function">
    <text evidence="8">Serine/threonine-protein kinase that plays a critical role in initiating innate immune response against foreign pathogens.</text>
</comment>
<dbReference type="GO" id="GO:0005524">
    <property type="term" value="F:ATP binding"/>
    <property type="evidence" value="ECO:0007669"/>
    <property type="project" value="UniProtKB-UniRule"/>
</dbReference>
<comment type="catalytic activity">
    <reaction evidence="7 8">
        <text>L-seryl-[protein] + ATP = O-phospho-L-seryl-[protein] + ADP + H(+)</text>
        <dbReference type="Rhea" id="RHEA:17989"/>
        <dbReference type="Rhea" id="RHEA-COMP:9863"/>
        <dbReference type="Rhea" id="RHEA-COMP:11604"/>
        <dbReference type="ChEBI" id="CHEBI:15378"/>
        <dbReference type="ChEBI" id="CHEBI:29999"/>
        <dbReference type="ChEBI" id="CHEBI:30616"/>
        <dbReference type="ChEBI" id="CHEBI:83421"/>
        <dbReference type="ChEBI" id="CHEBI:456216"/>
        <dbReference type="EC" id="2.7.11.1"/>
    </reaction>
</comment>
<dbReference type="GO" id="GO:0045087">
    <property type="term" value="P:innate immune response"/>
    <property type="evidence" value="ECO:0007669"/>
    <property type="project" value="UniProtKB-UniRule"/>
</dbReference>
<dbReference type="PROSITE" id="PS50011">
    <property type="entry name" value="PROTEIN_KINASE_DOM"/>
    <property type="match status" value="1"/>
</dbReference>
<dbReference type="PIRSF" id="PIRSF038189">
    <property type="entry name" value="IRAK4"/>
    <property type="match status" value="1"/>
</dbReference>
<dbReference type="InterPro" id="IPR017441">
    <property type="entry name" value="Protein_kinase_ATP_BS"/>
</dbReference>
<evidence type="ECO:0000256" key="5">
    <source>
        <dbReference type="ARBA" id="ARBA00022840"/>
    </source>
</evidence>
<evidence type="ECO:0000256" key="7">
    <source>
        <dbReference type="ARBA" id="ARBA00048679"/>
    </source>
</evidence>
<evidence type="ECO:0000256" key="1">
    <source>
        <dbReference type="ARBA" id="ARBA00022527"/>
    </source>
</evidence>